<dbReference type="PANTHER" id="PTHR10192">
    <property type="entry name" value="MOLYBDOPTERIN BIOSYNTHESIS PROTEIN"/>
    <property type="match status" value="1"/>
</dbReference>
<dbReference type="FunFam" id="3.40.980.10:FF:000004">
    <property type="entry name" value="Molybdopterin molybdenumtransferase"/>
    <property type="match status" value="1"/>
</dbReference>
<evidence type="ECO:0000256" key="1">
    <source>
        <dbReference type="ARBA" id="ARBA00001946"/>
    </source>
</evidence>
<dbReference type="KEGG" id="mcau:MIT9_P2237"/>
<comment type="cofactor">
    <cofactor evidence="1 11">
        <name>Mg(2+)</name>
        <dbReference type="ChEBI" id="CHEBI:18420"/>
    </cofactor>
</comment>
<dbReference type="Gene3D" id="2.170.190.11">
    <property type="entry name" value="Molybdopterin biosynthesis moea protein, domain 3"/>
    <property type="match status" value="1"/>
</dbReference>
<dbReference type="SUPFAM" id="SSF53218">
    <property type="entry name" value="Molybdenum cofactor biosynthesis proteins"/>
    <property type="match status" value="1"/>
</dbReference>
<proteinExistence type="inferred from homology"/>
<feature type="domain" description="MoaB/Mog" evidence="12">
    <location>
        <begin position="184"/>
        <end position="322"/>
    </location>
</feature>
<dbReference type="GO" id="GO:0005829">
    <property type="term" value="C:cytosol"/>
    <property type="evidence" value="ECO:0007669"/>
    <property type="project" value="TreeGrafter"/>
</dbReference>
<accession>A0AAU9CLT5</accession>
<reference evidence="14" key="1">
    <citation type="journal article" date="2024" name="Int. J. Syst. Evol. Microbiol.">
        <title>Methylomarinovum tepidoasis sp. nov., a moderately thermophilic methanotroph of the family Methylothermaceae isolated from a deep-sea hydrothermal field.</title>
        <authorList>
            <person name="Hirayama H."/>
            <person name="Takaki Y."/>
            <person name="Abe M."/>
            <person name="Miyazaki M."/>
            <person name="Uematsu K."/>
            <person name="Matsui Y."/>
            <person name="Takai K."/>
        </authorList>
    </citation>
    <scope>NUCLEOTIDE SEQUENCE [LARGE SCALE GENOMIC DNA]</scope>
    <source>
        <strain evidence="14">IT-9</strain>
    </source>
</reference>
<dbReference type="InterPro" id="IPR005111">
    <property type="entry name" value="MoeA_C_domain_IV"/>
</dbReference>
<dbReference type="SUPFAM" id="SSF63882">
    <property type="entry name" value="MoeA N-terminal region -like"/>
    <property type="match status" value="1"/>
</dbReference>
<keyword evidence="6 11" id="KW-0808">Transferase</keyword>
<organism evidence="13 14">
    <name type="scientific">Methylomarinovum caldicuralii</name>
    <dbReference type="NCBI Taxonomy" id="438856"/>
    <lineage>
        <taxon>Bacteria</taxon>
        <taxon>Pseudomonadati</taxon>
        <taxon>Pseudomonadota</taxon>
        <taxon>Gammaproteobacteria</taxon>
        <taxon>Methylococcales</taxon>
        <taxon>Methylothermaceae</taxon>
        <taxon>Methylomarinovum</taxon>
    </lineage>
</organism>
<evidence type="ECO:0000256" key="10">
    <source>
        <dbReference type="ARBA" id="ARBA00047317"/>
    </source>
</evidence>
<comment type="pathway">
    <text evidence="3 11">Cofactor biosynthesis; molybdopterin biosynthesis.</text>
</comment>
<dbReference type="InterPro" id="IPR005110">
    <property type="entry name" value="MoeA_linker/N"/>
</dbReference>
<dbReference type="InterPro" id="IPR038987">
    <property type="entry name" value="MoeA-like"/>
</dbReference>
<dbReference type="Pfam" id="PF03453">
    <property type="entry name" value="MoeA_N"/>
    <property type="match status" value="1"/>
</dbReference>
<dbReference type="InterPro" id="IPR001453">
    <property type="entry name" value="MoaB/Mog_dom"/>
</dbReference>
<evidence type="ECO:0000256" key="6">
    <source>
        <dbReference type="ARBA" id="ARBA00022679"/>
    </source>
</evidence>
<dbReference type="GO" id="GO:0061599">
    <property type="term" value="F:molybdopterin molybdotransferase activity"/>
    <property type="evidence" value="ECO:0007669"/>
    <property type="project" value="UniProtKB-UniRule"/>
</dbReference>
<dbReference type="InterPro" id="IPR036425">
    <property type="entry name" value="MoaB/Mog-like_dom_sf"/>
</dbReference>
<evidence type="ECO:0000256" key="4">
    <source>
        <dbReference type="ARBA" id="ARBA00010763"/>
    </source>
</evidence>
<dbReference type="GO" id="GO:0006777">
    <property type="term" value="P:Mo-molybdopterin cofactor biosynthetic process"/>
    <property type="evidence" value="ECO:0007669"/>
    <property type="project" value="UniProtKB-UniRule"/>
</dbReference>
<dbReference type="EMBL" id="AP024714">
    <property type="protein sequence ID" value="BCX82651.1"/>
    <property type="molecule type" value="Genomic_DNA"/>
</dbReference>
<evidence type="ECO:0000256" key="11">
    <source>
        <dbReference type="RuleBase" id="RU365090"/>
    </source>
</evidence>
<dbReference type="RefSeq" id="WP_317705042.1">
    <property type="nucleotide sequence ID" value="NZ_AP024714.1"/>
</dbReference>
<dbReference type="Proteomes" id="UP001321825">
    <property type="component" value="Chromosome"/>
</dbReference>
<name>A0AAU9CLT5_9GAMM</name>
<keyword evidence="7 11" id="KW-0479">Metal-binding</keyword>
<comment type="similarity">
    <text evidence="4 11">Belongs to the MoeA family.</text>
</comment>
<evidence type="ECO:0000313" key="14">
    <source>
        <dbReference type="Proteomes" id="UP001321825"/>
    </source>
</evidence>
<dbReference type="EC" id="2.10.1.1" evidence="11"/>
<dbReference type="Gene3D" id="2.40.340.10">
    <property type="entry name" value="MoeA, C-terminal, domain IV"/>
    <property type="match status" value="1"/>
</dbReference>
<keyword evidence="9 11" id="KW-0501">Molybdenum cofactor biosynthesis</keyword>
<evidence type="ECO:0000256" key="8">
    <source>
        <dbReference type="ARBA" id="ARBA00022842"/>
    </source>
</evidence>
<dbReference type="PANTHER" id="PTHR10192:SF5">
    <property type="entry name" value="GEPHYRIN"/>
    <property type="match status" value="1"/>
</dbReference>
<comment type="function">
    <text evidence="2 11">Catalyzes the insertion of molybdate into adenylated molybdopterin with the concomitant release of AMP.</text>
</comment>
<dbReference type="Gene3D" id="3.40.980.10">
    <property type="entry name" value="MoaB/Mog-like domain"/>
    <property type="match status" value="1"/>
</dbReference>
<keyword evidence="5 11" id="KW-0500">Molybdenum</keyword>
<dbReference type="InterPro" id="IPR036688">
    <property type="entry name" value="MoeA_C_domain_IV_sf"/>
</dbReference>
<dbReference type="InterPro" id="IPR008284">
    <property type="entry name" value="MoCF_biosynth_CS"/>
</dbReference>
<dbReference type="SMART" id="SM00852">
    <property type="entry name" value="MoCF_biosynth"/>
    <property type="match status" value="1"/>
</dbReference>
<comment type="catalytic activity">
    <reaction evidence="10">
        <text>adenylyl-molybdopterin + molybdate = Mo-molybdopterin + AMP + H(+)</text>
        <dbReference type="Rhea" id="RHEA:35047"/>
        <dbReference type="ChEBI" id="CHEBI:15378"/>
        <dbReference type="ChEBI" id="CHEBI:36264"/>
        <dbReference type="ChEBI" id="CHEBI:62727"/>
        <dbReference type="ChEBI" id="CHEBI:71302"/>
        <dbReference type="ChEBI" id="CHEBI:456215"/>
        <dbReference type="EC" id="2.10.1.1"/>
    </reaction>
</comment>
<evidence type="ECO:0000256" key="5">
    <source>
        <dbReference type="ARBA" id="ARBA00022505"/>
    </source>
</evidence>
<evidence type="ECO:0000313" key="13">
    <source>
        <dbReference type="EMBL" id="BCX82651.1"/>
    </source>
</evidence>
<dbReference type="CDD" id="cd00887">
    <property type="entry name" value="MoeA"/>
    <property type="match status" value="1"/>
</dbReference>
<dbReference type="AlphaFoldDB" id="A0AAU9CLT5"/>
<evidence type="ECO:0000256" key="7">
    <source>
        <dbReference type="ARBA" id="ARBA00022723"/>
    </source>
</evidence>
<keyword evidence="14" id="KW-1185">Reference proteome</keyword>
<dbReference type="NCBIfam" id="NF045515">
    <property type="entry name" value="Glp_gephyrin"/>
    <property type="match status" value="1"/>
</dbReference>
<gene>
    <name evidence="13" type="ORF">MIT9_P2237</name>
</gene>
<dbReference type="NCBIfam" id="TIGR00177">
    <property type="entry name" value="molyb_syn"/>
    <property type="match status" value="1"/>
</dbReference>
<evidence type="ECO:0000256" key="9">
    <source>
        <dbReference type="ARBA" id="ARBA00023150"/>
    </source>
</evidence>
<evidence type="ECO:0000259" key="12">
    <source>
        <dbReference type="SMART" id="SM00852"/>
    </source>
</evidence>
<dbReference type="InterPro" id="IPR036135">
    <property type="entry name" value="MoeA_linker/N_sf"/>
</dbReference>
<dbReference type="Pfam" id="PF03454">
    <property type="entry name" value="MoeA_C"/>
    <property type="match status" value="1"/>
</dbReference>
<dbReference type="GO" id="GO:0046872">
    <property type="term" value="F:metal ion binding"/>
    <property type="evidence" value="ECO:0007669"/>
    <property type="project" value="UniProtKB-UniRule"/>
</dbReference>
<dbReference type="Pfam" id="PF00994">
    <property type="entry name" value="MoCF_biosynth"/>
    <property type="match status" value="1"/>
</dbReference>
<keyword evidence="8 11" id="KW-0460">Magnesium</keyword>
<evidence type="ECO:0000256" key="2">
    <source>
        <dbReference type="ARBA" id="ARBA00002901"/>
    </source>
</evidence>
<dbReference type="PROSITE" id="PS01079">
    <property type="entry name" value="MOCF_BIOSYNTHESIS_2"/>
    <property type="match status" value="1"/>
</dbReference>
<dbReference type="FunFam" id="2.170.190.11:FF:000008">
    <property type="entry name" value="Molybdopterin molybdenumtransferase"/>
    <property type="match status" value="1"/>
</dbReference>
<sequence>MTSSADPCRRPGLVPLEQALKQILGGIVPLPDDEWVPVHDAGGRILACDLQAPMPLPAFTNAAMDGYAVRAQDRGRLKIIGTAWAGKAFPGRVEAGTCVRIFTGAPLPEGADAVVMQEQVVREGDTVSLSAPVRPGENVRRAGEDLERGAVLLPEGKRLQAADLGLLAAAGVSQVPVRLRPRVGFFSSGDELRPLTETLQPGQIYDSNRYALKGLLRELPVVACDLGAQPDDLERLGACLRLAAEHTDVLISTGGASVGEADLLRQALILAGGEIHLWRLALKPGKPLIFGRVGRAWYFGLPGNPVSVHVTFQQLVRPAIWRLTGGRPYRPLRLQVPCTQPLRKEPGRLEFQRGRLHYDSDGKLVVTALSGQGSHQLAALCRANCYIVLPADSRGVSAGETVTVEPFTTDLFDD</sequence>
<dbReference type="Gene3D" id="3.90.105.10">
    <property type="entry name" value="Molybdopterin biosynthesis moea protein, domain 2"/>
    <property type="match status" value="1"/>
</dbReference>
<evidence type="ECO:0000256" key="3">
    <source>
        <dbReference type="ARBA" id="ARBA00005046"/>
    </source>
</evidence>
<protein>
    <recommendedName>
        <fullName evidence="11">Molybdopterin molybdenumtransferase</fullName>
        <ecNumber evidence="11">2.10.1.1</ecNumber>
    </recommendedName>
</protein>
<dbReference type="SUPFAM" id="SSF63867">
    <property type="entry name" value="MoeA C-terminal domain-like"/>
    <property type="match status" value="1"/>
</dbReference>